<comment type="cofactor">
    <cofactor evidence="1">
        <name>Mg(2+)</name>
        <dbReference type="ChEBI" id="CHEBI:18420"/>
    </cofactor>
</comment>
<dbReference type="PANTHER" id="PTHR43046:SF12">
    <property type="entry name" value="GDP-MANNOSE MANNOSYL HYDROLASE"/>
    <property type="match status" value="1"/>
</dbReference>
<comment type="caution">
    <text evidence="7">The sequence shown here is derived from an EMBL/GenBank/DDBJ whole genome shotgun (WGS) entry which is preliminary data.</text>
</comment>
<name>A0ABS3QZX5_9ACTN</name>
<evidence type="ECO:0000313" key="7">
    <source>
        <dbReference type="EMBL" id="MBO2439370.1"/>
    </source>
</evidence>
<dbReference type="InterPro" id="IPR020084">
    <property type="entry name" value="NUDIX_hydrolase_CS"/>
</dbReference>
<dbReference type="EMBL" id="JAGEOK010000010">
    <property type="protein sequence ID" value="MBO2439370.1"/>
    <property type="molecule type" value="Genomic_DNA"/>
</dbReference>
<organism evidence="7 8">
    <name type="scientific">Actinomadura nitritigenes</name>
    <dbReference type="NCBI Taxonomy" id="134602"/>
    <lineage>
        <taxon>Bacteria</taxon>
        <taxon>Bacillati</taxon>
        <taxon>Actinomycetota</taxon>
        <taxon>Actinomycetes</taxon>
        <taxon>Streptosporangiales</taxon>
        <taxon>Thermomonosporaceae</taxon>
        <taxon>Actinomadura</taxon>
    </lineage>
</organism>
<evidence type="ECO:0000256" key="1">
    <source>
        <dbReference type="ARBA" id="ARBA00001946"/>
    </source>
</evidence>
<evidence type="ECO:0000256" key="4">
    <source>
        <dbReference type="ARBA" id="ARBA00022842"/>
    </source>
</evidence>
<evidence type="ECO:0000256" key="3">
    <source>
        <dbReference type="ARBA" id="ARBA00022801"/>
    </source>
</evidence>
<dbReference type="InterPro" id="IPR015797">
    <property type="entry name" value="NUDIX_hydrolase-like_dom_sf"/>
</dbReference>
<dbReference type="RefSeq" id="WP_208267747.1">
    <property type="nucleotide sequence ID" value="NZ_BAAAGM010000033.1"/>
</dbReference>
<sequence>MRSPTAADGTGEDGTGRYRRRTARVLLVDAAERVLLFRFPRVHRKPKAGHCWITPGGGVDGGETLAEAAARELLEETGLVAAPADLGPTVAFSSGYADFPGWMRGMFRDDYFLYRTAATDIDTTGFTAVERRAISEYRWWPIAELENAPEPVYPLRLAALLTALLTGPGGSEPTRLPWHHP</sequence>
<keyword evidence="3 5" id="KW-0378">Hydrolase</keyword>
<dbReference type="PANTHER" id="PTHR43046">
    <property type="entry name" value="GDP-MANNOSE MANNOSYL HYDROLASE"/>
    <property type="match status" value="1"/>
</dbReference>
<dbReference type="PROSITE" id="PS00893">
    <property type="entry name" value="NUDIX_BOX"/>
    <property type="match status" value="1"/>
</dbReference>
<comment type="similarity">
    <text evidence="2 5">Belongs to the Nudix hydrolase family.</text>
</comment>
<evidence type="ECO:0000256" key="2">
    <source>
        <dbReference type="ARBA" id="ARBA00005582"/>
    </source>
</evidence>
<keyword evidence="4" id="KW-0460">Magnesium</keyword>
<dbReference type="PRINTS" id="PR00502">
    <property type="entry name" value="NUDIXFAMILY"/>
</dbReference>
<keyword evidence="8" id="KW-1185">Reference proteome</keyword>
<dbReference type="Pfam" id="PF00293">
    <property type="entry name" value="NUDIX"/>
    <property type="match status" value="1"/>
</dbReference>
<gene>
    <name evidence="7" type="ORF">J4557_17745</name>
</gene>
<evidence type="ECO:0000256" key="5">
    <source>
        <dbReference type="RuleBase" id="RU003476"/>
    </source>
</evidence>
<feature type="domain" description="Nudix hydrolase" evidence="6">
    <location>
        <begin position="18"/>
        <end position="163"/>
    </location>
</feature>
<dbReference type="Proteomes" id="UP000666915">
    <property type="component" value="Unassembled WGS sequence"/>
</dbReference>
<dbReference type="InterPro" id="IPR020476">
    <property type="entry name" value="Nudix_hydrolase"/>
</dbReference>
<dbReference type="CDD" id="cd04685">
    <property type="entry name" value="NUDIX_Hydrolase"/>
    <property type="match status" value="1"/>
</dbReference>
<dbReference type="SUPFAM" id="SSF55811">
    <property type="entry name" value="Nudix"/>
    <property type="match status" value="1"/>
</dbReference>
<dbReference type="PROSITE" id="PS51462">
    <property type="entry name" value="NUDIX"/>
    <property type="match status" value="1"/>
</dbReference>
<dbReference type="InterPro" id="IPR000086">
    <property type="entry name" value="NUDIX_hydrolase_dom"/>
</dbReference>
<evidence type="ECO:0000313" key="8">
    <source>
        <dbReference type="Proteomes" id="UP000666915"/>
    </source>
</evidence>
<dbReference type="Gene3D" id="3.90.79.10">
    <property type="entry name" value="Nucleoside Triphosphate Pyrophosphohydrolase"/>
    <property type="match status" value="1"/>
</dbReference>
<proteinExistence type="inferred from homology"/>
<evidence type="ECO:0000259" key="6">
    <source>
        <dbReference type="PROSITE" id="PS51462"/>
    </source>
</evidence>
<protein>
    <submittedName>
        <fullName evidence="7">NUDIX domain-containing protein</fullName>
    </submittedName>
</protein>
<accession>A0ABS3QZX5</accession>
<reference evidence="7 8" key="1">
    <citation type="submission" date="2021-03" db="EMBL/GenBank/DDBJ databases">
        <authorList>
            <person name="Kanchanasin P."/>
            <person name="Saeng-In P."/>
            <person name="Phongsopitanun W."/>
            <person name="Yuki M."/>
            <person name="Kudo T."/>
            <person name="Ohkuma M."/>
            <person name="Tanasupawat S."/>
        </authorList>
    </citation>
    <scope>NUCLEOTIDE SEQUENCE [LARGE SCALE GENOMIC DNA]</scope>
    <source>
        <strain evidence="7 8">L46</strain>
    </source>
</reference>